<evidence type="ECO:0000313" key="2">
    <source>
        <dbReference type="Proteomes" id="UP000033607"/>
    </source>
</evidence>
<dbReference type="EMBL" id="LATL02000250">
    <property type="protein sequence ID" value="KKD35618.1"/>
    <property type="molecule type" value="Genomic_DNA"/>
</dbReference>
<sequence>MPVTAGNCTIEHLTVHSRRNCFLLDEERMKQLQETAVSQTLEPGIYVLRIKSGLFGYGGFDSNSLPLGEPMVIFWLYGGKVINKKTRVPVGATWSTLNGFHETLTLEVQETTTLCAFFFDSFPDDNQGEVTVSVARLYDAN</sequence>
<organism evidence="1 2">
    <name type="scientific">Limnoraphis robusta CS-951</name>
    <dbReference type="NCBI Taxonomy" id="1637645"/>
    <lineage>
        <taxon>Bacteria</taxon>
        <taxon>Bacillati</taxon>
        <taxon>Cyanobacteriota</taxon>
        <taxon>Cyanophyceae</taxon>
        <taxon>Oscillatoriophycideae</taxon>
        <taxon>Oscillatoriales</taxon>
        <taxon>Sirenicapillariaceae</taxon>
        <taxon>Limnoraphis</taxon>
    </lineage>
</organism>
<name>A0A0F5YA42_9CYAN</name>
<dbReference type="Proteomes" id="UP000033607">
    <property type="component" value="Unassembled WGS sequence"/>
</dbReference>
<comment type="caution">
    <text evidence="1">The sequence shown here is derived from an EMBL/GenBank/DDBJ whole genome shotgun (WGS) entry which is preliminary data.</text>
</comment>
<dbReference type="AlphaFoldDB" id="A0A0F5YA42"/>
<gene>
    <name evidence="1" type="ORF">WN50_24320</name>
</gene>
<proteinExistence type="predicted"/>
<reference evidence="1 2" key="1">
    <citation type="submission" date="2015-06" db="EMBL/GenBank/DDBJ databases">
        <title>Draft genome assembly of filamentous brackish cyanobacterium Limnoraphis robusta strain CS-951.</title>
        <authorList>
            <person name="Willis A."/>
            <person name="Parks M."/>
            <person name="Burford M.A."/>
        </authorList>
    </citation>
    <scope>NUCLEOTIDE SEQUENCE [LARGE SCALE GENOMIC DNA]</scope>
    <source>
        <strain evidence="1 2">CS-951</strain>
    </source>
</reference>
<protein>
    <submittedName>
        <fullName evidence="1">Uncharacterized protein</fullName>
    </submittedName>
</protein>
<evidence type="ECO:0000313" key="1">
    <source>
        <dbReference type="EMBL" id="KKD35618.1"/>
    </source>
</evidence>
<accession>A0A0F5YA42</accession>